<dbReference type="AlphaFoldDB" id="U2F3Y8"/>
<protein>
    <submittedName>
        <fullName evidence="2">Uncharacterized protein</fullName>
    </submittedName>
</protein>
<accession>U2F3Y8</accession>
<dbReference type="Proteomes" id="UP000003861">
    <property type="component" value="Unassembled WGS sequence"/>
</dbReference>
<evidence type="ECO:0000313" key="3">
    <source>
        <dbReference type="Proteomes" id="UP000003861"/>
    </source>
</evidence>
<keyword evidence="1" id="KW-0472">Membrane</keyword>
<proteinExistence type="predicted"/>
<name>U2F3Y8_9EURY</name>
<keyword evidence="1" id="KW-1133">Transmembrane helix</keyword>
<dbReference type="RefSeq" id="WP_021029701.1">
    <property type="nucleotide sequence ID" value="NC_021921.1"/>
</dbReference>
<keyword evidence="1" id="KW-0812">Transmembrane</keyword>
<evidence type="ECO:0000313" key="2">
    <source>
        <dbReference type="EMBL" id="ERJ05050.1"/>
    </source>
</evidence>
<organism evidence="2 3">
    <name type="scientific">Halorhabdus tiamatea SARL4B</name>
    <dbReference type="NCBI Taxonomy" id="1033806"/>
    <lineage>
        <taxon>Archaea</taxon>
        <taxon>Methanobacteriati</taxon>
        <taxon>Methanobacteriota</taxon>
        <taxon>Stenosarchaea group</taxon>
        <taxon>Halobacteria</taxon>
        <taxon>Halobacteriales</taxon>
        <taxon>Haloarculaceae</taxon>
        <taxon>Halorhabdus</taxon>
    </lineage>
</organism>
<evidence type="ECO:0000256" key="1">
    <source>
        <dbReference type="SAM" id="Phobius"/>
    </source>
</evidence>
<dbReference type="GeneID" id="41484395"/>
<sequence>MAGKRSLVRNFGGAVQILILGFVYVVLLSLGTAFTWVKSIAQAIHAKPAAALRRMRPAGRQ</sequence>
<dbReference type="EMBL" id="AFNT02000046">
    <property type="protein sequence ID" value="ERJ05050.1"/>
    <property type="molecule type" value="Genomic_DNA"/>
</dbReference>
<gene>
    <name evidence="2" type="ORF">HLRTI_002995</name>
</gene>
<feature type="transmembrane region" description="Helical" evidence="1">
    <location>
        <begin position="14"/>
        <end position="37"/>
    </location>
</feature>
<reference evidence="2 3" key="1">
    <citation type="journal article" date="2011" name="J. Bacteriol.">
        <title>Genome sequence of Halorhabdus tiamatea, the first archaeon isolated from a deep-sea anoxic brine lake.</title>
        <authorList>
            <person name="Antunes A."/>
            <person name="Alam I."/>
            <person name="Bajic V.B."/>
            <person name="Stingl U."/>
        </authorList>
    </citation>
    <scope>NUCLEOTIDE SEQUENCE [LARGE SCALE GENOMIC DNA]</scope>
    <source>
        <strain evidence="2 3">SARL4B</strain>
    </source>
</reference>
<reference evidence="2 3" key="2">
    <citation type="journal article" date="2013" name="PLoS ONE">
        <title>INDIGO - INtegrated Data Warehouse of MIcrobial GenOmes with Examples from the Red Sea Extremophiles.</title>
        <authorList>
            <person name="Alam I."/>
            <person name="Antunes A."/>
            <person name="Kamau A.A."/>
            <person name="Ba Alawi W."/>
            <person name="Kalkatawi M."/>
            <person name="Stingl U."/>
            <person name="Bajic V.B."/>
        </authorList>
    </citation>
    <scope>NUCLEOTIDE SEQUENCE [LARGE SCALE GENOMIC DNA]</scope>
    <source>
        <strain evidence="2 3">SARL4B</strain>
    </source>
</reference>
<comment type="caution">
    <text evidence="2">The sequence shown here is derived from an EMBL/GenBank/DDBJ whole genome shotgun (WGS) entry which is preliminary data.</text>
</comment>